<dbReference type="AlphaFoldDB" id="A0AAE0X5G8"/>
<dbReference type="SUPFAM" id="SSF48403">
    <property type="entry name" value="Ankyrin repeat"/>
    <property type="match status" value="1"/>
</dbReference>
<feature type="repeat" description="ANK" evidence="3">
    <location>
        <begin position="322"/>
        <end position="354"/>
    </location>
</feature>
<dbReference type="PROSITE" id="PS50088">
    <property type="entry name" value="ANK_REPEAT"/>
    <property type="match status" value="5"/>
</dbReference>
<feature type="compositionally biased region" description="Low complexity" evidence="4">
    <location>
        <begin position="251"/>
        <end position="261"/>
    </location>
</feature>
<comment type="caution">
    <text evidence="5">The sequence shown here is derived from an EMBL/GenBank/DDBJ whole genome shotgun (WGS) entry which is preliminary data.</text>
</comment>
<dbReference type="PANTHER" id="PTHR24198:SF165">
    <property type="entry name" value="ANKYRIN REPEAT-CONTAINING PROTEIN-RELATED"/>
    <property type="match status" value="1"/>
</dbReference>
<dbReference type="Proteomes" id="UP001270362">
    <property type="component" value="Unassembled WGS sequence"/>
</dbReference>
<dbReference type="Gene3D" id="1.25.40.20">
    <property type="entry name" value="Ankyrin repeat-containing domain"/>
    <property type="match status" value="1"/>
</dbReference>
<evidence type="ECO:0000313" key="5">
    <source>
        <dbReference type="EMBL" id="KAK3685332.1"/>
    </source>
</evidence>
<feature type="repeat" description="ANK" evidence="3">
    <location>
        <begin position="532"/>
        <end position="564"/>
    </location>
</feature>
<feature type="repeat" description="ANK" evidence="3">
    <location>
        <begin position="428"/>
        <end position="460"/>
    </location>
</feature>
<feature type="region of interest" description="Disordered" evidence="4">
    <location>
        <begin position="225"/>
        <end position="261"/>
    </location>
</feature>
<dbReference type="InterPro" id="IPR002110">
    <property type="entry name" value="Ankyrin_rpt"/>
</dbReference>
<keyword evidence="6" id="KW-1185">Reference proteome</keyword>
<evidence type="ECO:0000256" key="1">
    <source>
        <dbReference type="ARBA" id="ARBA00022737"/>
    </source>
</evidence>
<name>A0AAE0X5G8_9PEZI</name>
<evidence type="ECO:0000256" key="4">
    <source>
        <dbReference type="SAM" id="MobiDB-lite"/>
    </source>
</evidence>
<organism evidence="5 6">
    <name type="scientific">Podospora appendiculata</name>
    <dbReference type="NCBI Taxonomy" id="314037"/>
    <lineage>
        <taxon>Eukaryota</taxon>
        <taxon>Fungi</taxon>
        <taxon>Dikarya</taxon>
        <taxon>Ascomycota</taxon>
        <taxon>Pezizomycotina</taxon>
        <taxon>Sordariomycetes</taxon>
        <taxon>Sordariomycetidae</taxon>
        <taxon>Sordariales</taxon>
        <taxon>Podosporaceae</taxon>
        <taxon>Podospora</taxon>
    </lineage>
</organism>
<proteinExistence type="predicted"/>
<feature type="region of interest" description="Disordered" evidence="4">
    <location>
        <begin position="186"/>
        <end position="211"/>
    </location>
</feature>
<dbReference type="InterPro" id="IPR036770">
    <property type="entry name" value="Ankyrin_rpt-contain_sf"/>
</dbReference>
<evidence type="ECO:0000256" key="2">
    <source>
        <dbReference type="ARBA" id="ARBA00023043"/>
    </source>
</evidence>
<dbReference type="PROSITE" id="PS50297">
    <property type="entry name" value="ANK_REP_REGION"/>
    <property type="match status" value="3"/>
</dbReference>
<evidence type="ECO:0000256" key="3">
    <source>
        <dbReference type="PROSITE-ProRule" id="PRU00023"/>
    </source>
</evidence>
<reference evidence="5" key="1">
    <citation type="journal article" date="2023" name="Mol. Phylogenet. Evol.">
        <title>Genome-scale phylogeny and comparative genomics of the fungal order Sordariales.</title>
        <authorList>
            <person name="Hensen N."/>
            <person name="Bonometti L."/>
            <person name="Westerberg I."/>
            <person name="Brannstrom I.O."/>
            <person name="Guillou S."/>
            <person name="Cros-Aarteil S."/>
            <person name="Calhoun S."/>
            <person name="Haridas S."/>
            <person name="Kuo A."/>
            <person name="Mondo S."/>
            <person name="Pangilinan J."/>
            <person name="Riley R."/>
            <person name="LaButti K."/>
            <person name="Andreopoulos B."/>
            <person name="Lipzen A."/>
            <person name="Chen C."/>
            <person name="Yan M."/>
            <person name="Daum C."/>
            <person name="Ng V."/>
            <person name="Clum A."/>
            <person name="Steindorff A."/>
            <person name="Ohm R.A."/>
            <person name="Martin F."/>
            <person name="Silar P."/>
            <person name="Natvig D.O."/>
            <person name="Lalanne C."/>
            <person name="Gautier V."/>
            <person name="Ament-Velasquez S.L."/>
            <person name="Kruys A."/>
            <person name="Hutchinson M.I."/>
            <person name="Powell A.J."/>
            <person name="Barry K."/>
            <person name="Miller A.N."/>
            <person name="Grigoriev I.V."/>
            <person name="Debuchy R."/>
            <person name="Gladieux P."/>
            <person name="Hiltunen Thoren M."/>
            <person name="Johannesson H."/>
        </authorList>
    </citation>
    <scope>NUCLEOTIDE SEQUENCE</scope>
    <source>
        <strain evidence="5">CBS 314.62</strain>
    </source>
</reference>
<keyword evidence="1" id="KW-0677">Repeat</keyword>
<dbReference type="Pfam" id="PF00023">
    <property type="entry name" value="Ank"/>
    <property type="match status" value="1"/>
</dbReference>
<evidence type="ECO:0000313" key="6">
    <source>
        <dbReference type="Proteomes" id="UP001270362"/>
    </source>
</evidence>
<sequence>MNVSAPSVSDTDSLLRSCMSIVTRLNCASHDVNKLIAKSRSPSGGSGSGDLKTTTQLAAQLRMFGGTVAQLRQLLDDADNASISELAHETMRAALGTSDEIVSEMVEHLKLISPRALWDKRTVQEYVRMVATQFQTFSLFIQLLALNNPTDQDSVLETSENLKILYQGLKDAQGMRERAASRLERLERRPIFEGQNRKASGSSSSTGGRFGIQGLLPSLTRTATTTTTTATDPTIAHTHSRKPSSTEDTSLKSGKSSSSSSILQRSSVSKLLNTLTFRPGAKSSADLKLLFSQLCQACRDGDLEWARNQLEEGADVNGLDARCFSPLYYAVVQGTLAIVQLLVEHGAHVGGADGQSSAMVFFAVKNGNIPVLTYLLEKSAPVSSVCFDSRDRYHRRTPLLLAVETGQYEAAKLLLDHGADVHGIEQTRGLSPLCMAAEKRHPRVVQLLLDFQARLDGRESAAEWGSGLAALHVAAYRGHDDIIEILVSAGADISITCTRGDTTGVTALHLATGSCAEKLIQYGAKIFARDSAGQFPLSGAVQVRDVESVRALLRHSAPVNAQDRKGDTALHIACKLFVRDAKAGKPEHLAAYVDITEELLAGGANPGSRTAVRRLVRAESAKLLKVQTEEGPPADSTRLGLVDLMRKIASVVEAQAASAAAAAAASTNGVRGMPKGILAQSTLALVVTR</sequence>
<feature type="repeat" description="ANK" evidence="3">
    <location>
        <begin position="466"/>
        <end position="498"/>
    </location>
</feature>
<feature type="compositionally biased region" description="Low complexity" evidence="4">
    <location>
        <begin position="225"/>
        <end position="237"/>
    </location>
</feature>
<protein>
    <submittedName>
        <fullName evidence="5">Ankyrin repeat-containing domain protein</fullName>
    </submittedName>
</protein>
<accession>A0AAE0X5G8</accession>
<dbReference type="PANTHER" id="PTHR24198">
    <property type="entry name" value="ANKYRIN REPEAT AND PROTEIN KINASE DOMAIN-CONTAINING PROTEIN"/>
    <property type="match status" value="1"/>
</dbReference>
<feature type="repeat" description="ANK" evidence="3">
    <location>
        <begin position="394"/>
        <end position="426"/>
    </location>
</feature>
<dbReference type="EMBL" id="JAULSO010000003">
    <property type="protein sequence ID" value="KAK3685332.1"/>
    <property type="molecule type" value="Genomic_DNA"/>
</dbReference>
<reference evidence="5" key="2">
    <citation type="submission" date="2023-06" db="EMBL/GenBank/DDBJ databases">
        <authorList>
            <consortium name="Lawrence Berkeley National Laboratory"/>
            <person name="Haridas S."/>
            <person name="Hensen N."/>
            <person name="Bonometti L."/>
            <person name="Westerberg I."/>
            <person name="Brannstrom I.O."/>
            <person name="Guillou S."/>
            <person name="Cros-Aarteil S."/>
            <person name="Calhoun S."/>
            <person name="Kuo A."/>
            <person name="Mondo S."/>
            <person name="Pangilinan J."/>
            <person name="Riley R."/>
            <person name="Labutti K."/>
            <person name="Andreopoulos B."/>
            <person name="Lipzen A."/>
            <person name="Chen C."/>
            <person name="Yanf M."/>
            <person name="Daum C."/>
            <person name="Ng V."/>
            <person name="Clum A."/>
            <person name="Steindorff A."/>
            <person name="Ohm R."/>
            <person name="Martin F."/>
            <person name="Silar P."/>
            <person name="Natvig D."/>
            <person name="Lalanne C."/>
            <person name="Gautier V."/>
            <person name="Ament-Velasquez S.L."/>
            <person name="Kruys A."/>
            <person name="Hutchinson M.I."/>
            <person name="Powell A.J."/>
            <person name="Barry K."/>
            <person name="Miller A.N."/>
            <person name="Grigoriev I.V."/>
            <person name="Debuchy R."/>
            <person name="Gladieux P."/>
            <person name="Thoren M.H."/>
            <person name="Johannesson H."/>
        </authorList>
    </citation>
    <scope>NUCLEOTIDE SEQUENCE</scope>
    <source>
        <strain evidence="5">CBS 314.62</strain>
    </source>
</reference>
<dbReference type="SMART" id="SM00248">
    <property type="entry name" value="ANK"/>
    <property type="match status" value="8"/>
</dbReference>
<keyword evidence="2 3" id="KW-0040">ANK repeat</keyword>
<dbReference type="Pfam" id="PF12796">
    <property type="entry name" value="Ank_2"/>
    <property type="match status" value="3"/>
</dbReference>
<gene>
    <name evidence="5" type="ORF">B0T22DRAFT_492270</name>
</gene>